<sequence>MKHARRIAARHRRTRQDHSTETAEDYVEAVAEITSQHGLCRVVDLAERFDVTHVTVTRIVSRLKKEGYVDTEPYRPIQLTEKGTRLAAEASRRHDVVFRFLVAIGVPERTAAIDAEGIEHHVSPETLERFKQLADDFAKKIVPDDGAEMS</sequence>
<reference evidence="17" key="1">
    <citation type="submission" date="2016-10" db="EMBL/GenBank/DDBJ databases">
        <authorList>
            <person name="Varghese N."/>
            <person name="Submissions S."/>
        </authorList>
    </citation>
    <scope>NUCLEOTIDE SEQUENCE [LARGE SCALE GENOMIC DNA]</scope>
    <source>
        <strain evidence="17">DSM 26348</strain>
    </source>
</reference>
<dbReference type="Pfam" id="PF01325">
    <property type="entry name" value="Fe_dep_repress"/>
    <property type="match status" value="1"/>
</dbReference>
<dbReference type="InterPro" id="IPR022687">
    <property type="entry name" value="HTH_DTXR"/>
</dbReference>
<dbReference type="SUPFAM" id="SSF46785">
    <property type="entry name" value="Winged helix' DNA-binding domain"/>
    <property type="match status" value="1"/>
</dbReference>
<keyword evidence="6" id="KW-0678">Repressor</keyword>
<dbReference type="PROSITE" id="PS50944">
    <property type="entry name" value="HTH_DTXR"/>
    <property type="match status" value="1"/>
</dbReference>
<name>A0A1I3FG99_9PLAN</name>
<keyword evidence="10" id="KW-0804">Transcription</keyword>
<evidence type="ECO:0000256" key="12">
    <source>
        <dbReference type="ARBA" id="ARBA00025185"/>
    </source>
</evidence>
<evidence type="ECO:0000256" key="10">
    <source>
        <dbReference type="ARBA" id="ARBA00023163"/>
    </source>
</evidence>
<dbReference type="Pfam" id="PF02742">
    <property type="entry name" value="Fe_dep_repr_C"/>
    <property type="match status" value="1"/>
</dbReference>
<evidence type="ECO:0000256" key="14">
    <source>
        <dbReference type="SAM" id="MobiDB-lite"/>
    </source>
</evidence>
<dbReference type="InterPro" id="IPR022689">
    <property type="entry name" value="Iron_dep_repressor"/>
</dbReference>
<comment type="subcellular location">
    <subcellularLocation>
        <location evidence="1">Cytoplasm</location>
    </subcellularLocation>
</comment>
<evidence type="ECO:0000256" key="13">
    <source>
        <dbReference type="ARBA" id="ARBA00032593"/>
    </source>
</evidence>
<dbReference type="EMBL" id="FOQD01000005">
    <property type="protein sequence ID" value="SFI09941.1"/>
    <property type="molecule type" value="Genomic_DNA"/>
</dbReference>
<dbReference type="InterPro" id="IPR050536">
    <property type="entry name" value="DtxR_MntR_Metal-Reg"/>
</dbReference>
<dbReference type="GO" id="GO:0046983">
    <property type="term" value="F:protein dimerization activity"/>
    <property type="evidence" value="ECO:0007669"/>
    <property type="project" value="InterPro"/>
</dbReference>
<dbReference type="Gene3D" id="1.10.10.10">
    <property type="entry name" value="Winged helix-like DNA-binding domain superfamily/Winged helix DNA-binding domain"/>
    <property type="match status" value="1"/>
</dbReference>
<feature type="domain" description="HTH dtxR-type" evidence="15">
    <location>
        <begin position="20"/>
        <end position="80"/>
    </location>
</feature>
<dbReference type="NCBIfam" id="NF008273">
    <property type="entry name" value="PRK11050.1"/>
    <property type="match status" value="1"/>
</dbReference>
<evidence type="ECO:0000256" key="9">
    <source>
        <dbReference type="ARBA" id="ARBA00023159"/>
    </source>
</evidence>
<evidence type="ECO:0000313" key="16">
    <source>
        <dbReference type="EMBL" id="SFI09941.1"/>
    </source>
</evidence>
<evidence type="ECO:0000256" key="11">
    <source>
        <dbReference type="ARBA" id="ARBA00023211"/>
    </source>
</evidence>
<dbReference type="GO" id="GO:0005737">
    <property type="term" value="C:cytoplasm"/>
    <property type="evidence" value="ECO:0007669"/>
    <property type="project" value="UniProtKB-SubCell"/>
</dbReference>
<protein>
    <recommendedName>
        <fullName evidence="4">Transcriptional regulator MntR</fullName>
    </recommendedName>
    <alternativeName>
        <fullName evidence="13">Manganese transport regulator</fullName>
    </alternativeName>
</protein>
<evidence type="ECO:0000256" key="5">
    <source>
        <dbReference type="ARBA" id="ARBA00022490"/>
    </source>
</evidence>
<keyword evidence="17" id="KW-1185">Reference proteome</keyword>
<dbReference type="RefSeq" id="WP_092049191.1">
    <property type="nucleotide sequence ID" value="NZ_FOQD01000005.1"/>
</dbReference>
<gene>
    <name evidence="16" type="ORF">SAMN05421753_105222</name>
</gene>
<dbReference type="InterPro" id="IPR036388">
    <property type="entry name" value="WH-like_DNA-bd_sf"/>
</dbReference>
<dbReference type="SUPFAM" id="SSF47979">
    <property type="entry name" value="Iron-dependent repressor protein, dimerization domain"/>
    <property type="match status" value="1"/>
</dbReference>
<feature type="region of interest" description="Disordered" evidence="14">
    <location>
        <begin position="1"/>
        <end position="22"/>
    </location>
</feature>
<keyword evidence="11" id="KW-0464">Manganese</keyword>
<dbReference type="PANTHER" id="PTHR33238:SF11">
    <property type="entry name" value="TRANSCRIPTIONAL REGULATOR MNTR"/>
    <property type="match status" value="1"/>
</dbReference>
<feature type="compositionally biased region" description="Basic residues" evidence="14">
    <location>
        <begin position="1"/>
        <end position="15"/>
    </location>
</feature>
<evidence type="ECO:0000256" key="8">
    <source>
        <dbReference type="ARBA" id="ARBA00023125"/>
    </source>
</evidence>
<organism evidence="16 17">
    <name type="scientific">Planctomicrobium piriforme</name>
    <dbReference type="NCBI Taxonomy" id="1576369"/>
    <lineage>
        <taxon>Bacteria</taxon>
        <taxon>Pseudomonadati</taxon>
        <taxon>Planctomycetota</taxon>
        <taxon>Planctomycetia</taxon>
        <taxon>Planctomycetales</taxon>
        <taxon>Planctomycetaceae</taxon>
        <taxon>Planctomicrobium</taxon>
    </lineage>
</organism>
<comment type="subunit">
    <text evidence="3">Homodimer.</text>
</comment>
<evidence type="ECO:0000259" key="15">
    <source>
        <dbReference type="PROSITE" id="PS50944"/>
    </source>
</evidence>
<dbReference type="Proteomes" id="UP000199518">
    <property type="component" value="Unassembled WGS sequence"/>
</dbReference>
<dbReference type="AlphaFoldDB" id="A0A1I3FG99"/>
<keyword evidence="8" id="KW-0238">DNA-binding</keyword>
<dbReference type="GO" id="GO:0003700">
    <property type="term" value="F:DNA-binding transcription factor activity"/>
    <property type="evidence" value="ECO:0007669"/>
    <property type="project" value="InterPro"/>
</dbReference>
<dbReference type="OrthoDB" id="9791355at2"/>
<evidence type="ECO:0000256" key="3">
    <source>
        <dbReference type="ARBA" id="ARBA00011738"/>
    </source>
</evidence>
<comment type="similarity">
    <text evidence="2">Belongs to the DtxR/MntR family.</text>
</comment>
<dbReference type="GO" id="GO:0003677">
    <property type="term" value="F:DNA binding"/>
    <property type="evidence" value="ECO:0007669"/>
    <property type="project" value="UniProtKB-KW"/>
</dbReference>
<evidence type="ECO:0000256" key="7">
    <source>
        <dbReference type="ARBA" id="ARBA00023015"/>
    </source>
</evidence>
<dbReference type="SMART" id="SM00529">
    <property type="entry name" value="HTH_DTXR"/>
    <property type="match status" value="1"/>
</dbReference>
<keyword evidence="7" id="KW-0805">Transcription regulation</keyword>
<dbReference type="Gene3D" id="1.10.60.10">
    <property type="entry name" value="Iron dependent repressor, metal binding and dimerisation domain"/>
    <property type="match status" value="1"/>
</dbReference>
<keyword evidence="5" id="KW-0963">Cytoplasm</keyword>
<evidence type="ECO:0000256" key="4">
    <source>
        <dbReference type="ARBA" id="ARBA00022386"/>
    </source>
</evidence>
<dbReference type="STRING" id="1576369.SAMN05421753_105222"/>
<dbReference type="InterPro" id="IPR001367">
    <property type="entry name" value="Fe_dep_repressor"/>
</dbReference>
<evidence type="ECO:0000256" key="2">
    <source>
        <dbReference type="ARBA" id="ARBA00007871"/>
    </source>
</evidence>
<dbReference type="GO" id="GO:0046914">
    <property type="term" value="F:transition metal ion binding"/>
    <property type="evidence" value="ECO:0007669"/>
    <property type="project" value="InterPro"/>
</dbReference>
<evidence type="ECO:0000313" key="17">
    <source>
        <dbReference type="Proteomes" id="UP000199518"/>
    </source>
</evidence>
<accession>A0A1I3FG99</accession>
<evidence type="ECO:0000256" key="1">
    <source>
        <dbReference type="ARBA" id="ARBA00004496"/>
    </source>
</evidence>
<keyword evidence="9" id="KW-0010">Activator</keyword>
<dbReference type="InterPro" id="IPR036421">
    <property type="entry name" value="Fe_dep_repressor_sf"/>
</dbReference>
<dbReference type="InterPro" id="IPR036390">
    <property type="entry name" value="WH_DNA-bd_sf"/>
</dbReference>
<proteinExistence type="inferred from homology"/>
<dbReference type="PANTHER" id="PTHR33238">
    <property type="entry name" value="IRON (METAL) DEPENDENT REPRESSOR, DTXR FAMILY"/>
    <property type="match status" value="1"/>
</dbReference>
<evidence type="ECO:0000256" key="6">
    <source>
        <dbReference type="ARBA" id="ARBA00022491"/>
    </source>
</evidence>
<comment type="function">
    <text evidence="12">In the presence of manganese, represses expression of mntH and mntS. Up-regulates expression of mntP.</text>
</comment>